<keyword evidence="7 10" id="KW-0472">Membrane</keyword>
<dbReference type="PANTHER" id="PTHR21137">
    <property type="entry name" value="ODORANT RECEPTOR"/>
    <property type="match status" value="1"/>
</dbReference>
<dbReference type="GO" id="GO:0005886">
    <property type="term" value="C:plasma membrane"/>
    <property type="evidence" value="ECO:0007669"/>
    <property type="project" value="UniProtKB-SubCell"/>
</dbReference>
<dbReference type="OrthoDB" id="6617147at2759"/>
<comment type="similarity">
    <text evidence="10">Belongs to the insect chemoreceptor superfamily. Heteromeric odorant receptor channel (TC 1.A.69) family.</text>
</comment>
<keyword evidence="3 10" id="KW-0716">Sensory transduction</keyword>
<protein>
    <recommendedName>
        <fullName evidence="10">Odorant receptor</fullName>
    </recommendedName>
</protein>
<dbReference type="GO" id="GO:0004984">
    <property type="term" value="F:olfactory receptor activity"/>
    <property type="evidence" value="ECO:0007669"/>
    <property type="project" value="InterPro"/>
</dbReference>
<evidence type="ECO:0000313" key="11">
    <source>
        <dbReference type="EMBL" id="OXU26943.1"/>
    </source>
</evidence>
<dbReference type="InterPro" id="IPR004117">
    <property type="entry name" value="7tm6_olfct_rcpt"/>
</dbReference>
<dbReference type="EMBL" id="NNAY01000694">
    <property type="protein sequence ID" value="OXU26943.1"/>
    <property type="molecule type" value="Genomic_DNA"/>
</dbReference>
<evidence type="ECO:0000256" key="10">
    <source>
        <dbReference type="RuleBase" id="RU351113"/>
    </source>
</evidence>
<feature type="transmembrane region" description="Helical" evidence="10">
    <location>
        <begin position="263"/>
        <end position="284"/>
    </location>
</feature>
<evidence type="ECO:0000256" key="2">
    <source>
        <dbReference type="ARBA" id="ARBA00022475"/>
    </source>
</evidence>
<comment type="subcellular location">
    <subcellularLocation>
        <location evidence="1 10">Cell membrane</location>
        <topology evidence="1 10">Multi-pass membrane protein</topology>
    </subcellularLocation>
</comment>
<evidence type="ECO:0000256" key="5">
    <source>
        <dbReference type="ARBA" id="ARBA00022725"/>
    </source>
</evidence>
<keyword evidence="2" id="KW-1003">Cell membrane</keyword>
<sequence>MSEKSEINHDILKQELCSAELVFVWNKKLFAAFGVNPLQFNSLLYLFWLFYSIMHFILSCAALPQNLHNLNNMIDAITEVGSMITILAKLALYRINRKSLADLLVEIEKDYSIDKYENELEVRMFIDYVFKAKGFFQATIPLSIASAVMYFFRPFAMNGFDSANLTTFVLPYRMIFFYPITKLSGYLGALFYLIPVIPITAFGLVTDANLMLAIVAHICGQLSVLSRSLLHFAKDGTSFQQKLSKTVRQHQRLIRMAKTLDSVFNLLMLQQVLSVTFVICFVSYSMLINWSQRESALILTFLVCMVSLSFLLFAYCYAGQCLIDESTFLGNALYTSTWYKLEPSNVKNYIIFMKRTQKPLVITGGRFYIYSLPSFLAVMKSAMAYLSVLRTLI</sequence>
<organism evidence="11 12">
    <name type="scientific">Trichomalopsis sarcophagae</name>
    <dbReference type="NCBI Taxonomy" id="543379"/>
    <lineage>
        <taxon>Eukaryota</taxon>
        <taxon>Metazoa</taxon>
        <taxon>Ecdysozoa</taxon>
        <taxon>Arthropoda</taxon>
        <taxon>Hexapoda</taxon>
        <taxon>Insecta</taxon>
        <taxon>Pterygota</taxon>
        <taxon>Neoptera</taxon>
        <taxon>Endopterygota</taxon>
        <taxon>Hymenoptera</taxon>
        <taxon>Apocrita</taxon>
        <taxon>Proctotrupomorpha</taxon>
        <taxon>Chalcidoidea</taxon>
        <taxon>Pteromalidae</taxon>
        <taxon>Pteromalinae</taxon>
        <taxon>Trichomalopsis</taxon>
    </lineage>
</organism>
<gene>
    <name evidence="11" type="ORF">TSAR_013833</name>
</gene>
<proteinExistence type="inferred from homology"/>
<dbReference type="PANTHER" id="PTHR21137:SF35">
    <property type="entry name" value="ODORANT RECEPTOR 19A-RELATED"/>
    <property type="match status" value="1"/>
</dbReference>
<dbReference type="GO" id="GO:0007165">
    <property type="term" value="P:signal transduction"/>
    <property type="evidence" value="ECO:0007669"/>
    <property type="project" value="UniProtKB-KW"/>
</dbReference>
<dbReference type="STRING" id="543379.A0A232F919"/>
<accession>A0A232F919</accession>
<evidence type="ECO:0000256" key="4">
    <source>
        <dbReference type="ARBA" id="ARBA00022692"/>
    </source>
</evidence>
<comment type="caution">
    <text evidence="11">The sequence shown here is derived from an EMBL/GenBank/DDBJ whole genome shotgun (WGS) entry which is preliminary data.</text>
</comment>
<evidence type="ECO:0000313" key="12">
    <source>
        <dbReference type="Proteomes" id="UP000215335"/>
    </source>
</evidence>
<feature type="transmembrane region" description="Helical" evidence="10">
    <location>
        <begin position="43"/>
        <end position="64"/>
    </location>
</feature>
<feature type="transmembrane region" description="Helical" evidence="10">
    <location>
        <begin position="367"/>
        <end position="388"/>
    </location>
</feature>
<dbReference type="GO" id="GO:0005549">
    <property type="term" value="F:odorant binding"/>
    <property type="evidence" value="ECO:0007669"/>
    <property type="project" value="InterPro"/>
</dbReference>
<comment type="caution">
    <text evidence="10">Lacks conserved residue(s) required for the propagation of feature annotation.</text>
</comment>
<keyword evidence="9 10" id="KW-0807">Transducer</keyword>
<feature type="transmembrane region" description="Helical" evidence="10">
    <location>
        <begin position="183"/>
        <end position="204"/>
    </location>
</feature>
<evidence type="ECO:0000256" key="6">
    <source>
        <dbReference type="ARBA" id="ARBA00022989"/>
    </source>
</evidence>
<dbReference type="Pfam" id="PF02949">
    <property type="entry name" value="7tm_6"/>
    <property type="match status" value="1"/>
</dbReference>
<keyword evidence="5 10" id="KW-0552">Olfaction</keyword>
<feature type="transmembrane region" description="Helical" evidence="10">
    <location>
        <begin position="296"/>
        <end position="318"/>
    </location>
</feature>
<feature type="transmembrane region" description="Helical" evidence="10">
    <location>
        <begin position="134"/>
        <end position="152"/>
    </location>
</feature>
<evidence type="ECO:0000256" key="8">
    <source>
        <dbReference type="ARBA" id="ARBA00023170"/>
    </source>
</evidence>
<evidence type="ECO:0000256" key="1">
    <source>
        <dbReference type="ARBA" id="ARBA00004651"/>
    </source>
</evidence>
<evidence type="ECO:0000256" key="3">
    <source>
        <dbReference type="ARBA" id="ARBA00022606"/>
    </source>
</evidence>
<evidence type="ECO:0000256" key="7">
    <source>
        <dbReference type="ARBA" id="ARBA00023136"/>
    </source>
</evidence>
<keyword evidence="12" id="KW-1185">Reference proteome</keyword>
<evidence type="ECO:0000256" key="9">
    <source>
        <dbReference type="ARBA" id="ARBA00023224"/>
    </source>
</evidence>
<keyword evidence="6 10" id="KW-1133">Transmembrane helix</keyword>
<name>A0A232F919_9HYME</name>
<dbReference type="Proteomes" id="UP000215335">
    <property type="component" value="Unassembled WGS sequence"/>
</dbReference>
<keyword evidence="4 10" id="KW-0812">Transmembrane</keyword>
<keyword evidence="8 10" id="KW-0675">Receptor</keyword>
<reference evidence="11 12" key="1">
    <citation type="journal article" date="2017" name="Curr. Biol.">
        <title>The Evolution of Venom by Co-option of Single-Copy Genes.</title>
        <authorList>
            <person name="Martinson E.O."/>
            <person name="Mrinalini"/>
            <person name="Kelkar Y.D."/>
            <person name="Chang C.H."/>
            <person name="Werren J.H."/>
        </authorList>
    </citation>
    <scope>NUCLEOTIDE SEQUENCE [LARGE SCALE GENOMIC DNA]</scope>
    <source>
        <strain evidence="11 12">Alberta</strain>
        <tissue evidence="11">Whole body</tissue>
    </source>
</reference>
<dbReference type="AlphaFoldDB" id="A0A232F919"/>